<name>A0A165F930_9APHY</name>
<protein>
    <submittedName>
        <fullName evidence="2">Uncharacterized protein</fullName>
    </submittedName>
</protein>
<proteinExistence type="predicted"/>
<dbReference type="Proteomes" id="UP000076871">
    <property type="component" value="Unassembled WGS sequence"/>
</dbReference>
<evidence type="ECO:0000313" key="2">
    <source>
        <dbReference type="EMBL" id="KZT08616.1"/>
    </source>
</evidence>
<dbReference type="EMBL" id="KV427614">
    <property type="protein sequence ID" value="KZT08616.1"/>
    <property type="molecule type" value="Genomic_DNA"/>
</dbReference>
<reference evidence="2 3" key="1">
    <citation type="journal article" date="2016" name="Mol. Biol. Evol.">
        <title>Comparative Genomics of Early-Diverging Mushroom-Forming Fungi Provides Insights into the Origins of Lignocellulose Decay Capabilities.</title>
        <authorList>
            <person name="Nagy L.G."/>
            <person name="Riley R."/>
            <person name="Tritt A."/>
            <person name="Adam C."/>
            <person name="Daum C."/>
            <person name="Floudas D."/>
            <person name="Sun H."/>
            <person name="Yadav J.S."/>
            <person name="Pangilinan J."/>
            <person name="Larsson K.H."/>
            <person name="Matsuura K."/>
            <person name="Barry K."/>
            <person name="Labutti K."/>
            <person name="Kuo R."/>
            <person name="Ohm R.A."/>
            <person name="Bhattacharya S.S."/>
            <person name="Shirouzu T."/>
            <person name="Yoshinaga Y."/>
            <person name="Martin F.M."/>
            <person name="Grigoriev I.V."/>
            <person name="Hibbett D.S."/>
        </authorList>
    </citation>
    <scope>NUCLEOTIDE SEQUENCE [LARGE SCALE GENOMIC DNA]</scope>
    <source>
        <strain evidence="2 3">93-53</strain>
    </source>
</reference>
<keyword evidence="3" id="KW-1185">Reference proteome</keyword>
<dbReference type="STRING" id="1314785.A0A165F930"/>
<evidence type="ECO:0000313" key="3">
    <source>
        <dbReference type="Proteomes" id="UP000076871"/>
    </source>
</evidence>
<evidence type="ECO:0000256" key="1">
    <source>
        <dbReference type="SAM" id="MobiDB-lite"/>
    </source>
</evidence>
<sequence length="242" mass="27285">MLSALSRTAARALSPQARWDDWSSSQEPYDAEILYLDLELCDVLRPLPEIAWSKIAHLCSRTVSPAYRKLRDTFQDDMDRLAGIMAELELSSVEAAEHAARFEDAPFCHGRTSYLERPPSKRRRSSAATDDNAPLVIPGFDPSIPTIVITPCPSQPREAACLVPFQDAQFGNRLTVPTHPALNSAFPPQMAMPVPLVEHWRYEDGHWAALLPHPEEQVKRGMFSRPLPSRRRKVCVGRRHRA</sequence>
<dbReference type="InParanoid" id="A0A165F930"/>
<feature type="region of interest" description="Disordered" evidence="1">
    <location>
        <begin position="113"/>
        <end position="134"/>
    </location>
</feature>
<dbReference type="AlphaFoldDB" id="A0A165F930"/>
<organism evidence="2 3">
    <name type="scientific">Laetiporus sulphureus 93-53</name>
    <dbReference type="NCBI Taxonomy" id="1314785"/>
    <lineage>
        <taxon>Eukaryota</taxon>
        <taxon>Fungi</taxon>
        <taxon>Dikarya</taxon>
        <taxon>Basidiomycota</taxon>
        <taxon>Agaricomycotina</taxon>
        <taxon>Agaricomycetes</taxon>
        <taxon>Polyporales</taxon>
        <taxon>Laetiporus</taxon>
    </lineage>
</organism>
<dbReference type="GeneID" id="63822642"/>
<accession>A0A165F930</accession>
<gene>
    <name evidence="2" type="ORF">LAESUDRAFT_675887</name>
</gene>
<dbReference type="RefSeq" id="XP_040766356.1">
    <property type="nucleotide sequence ID" value="XM_040905612.1"/>
</dbReference>
<dbReference type="OrthoDB" id="3260913at2759"/>